<dbReference type="AlphaFoldDB" id="A0AAJ0B5V8"/>
<dbReference type="Gene3D" id="3.90.1640.10">
    <property type="entry name" value="inorganic pyrophosphatase (n-terminal core)"/>
    <property type="match status" value="1"/>
</dbReference>
<evidence type="ECO:0000256" key="2">
    <source>
        <dbReference type="ARBA" id="ARBA00022723"/>
    </source>
</evidence>
<comment type="cofactor">
    <cofactor evidence="1">
        <name>Mn(2+)</name>
        <dbReference type="ChEBI" id="CHEBI:29035"/>
    </cofactor>
</comment>
<dbReference type="Proteomes" id="UP001239445">
    <property type="component" value="Unassembled WGS sequence"/>
</dbReference>
<feature type="domain" description="DHHA2" evidence="5">
    <location>
        <begin position="253"/>
        <end position="410"/>
    </location>
</feature>
<dbReference type="Gene3D" id="3.10.310.20">
    <property type="entry name" value="DHHA2 domain"/>
    <property type="match status" value="1"/>
</dbReference>
<organism evidence="6 7">
    <name type="scientific">Echria macrotheca</name>
    <dbReference type="NCBI Taxonomy" id="438768"/>
    <lineage>
        <taxon>Eukaryota</taxon>
        <taxon>Fungi</taxon>
        <taxon>Dikarya</taxon>
        <taxon>Ascomycota</taxon>
        <taxon>Pezizomycotina</taxon>
        <taxon>Sordariomycetes</taxon>
        <taxon>Sordariomycetidae</taxon>
        <taxon>Sordariales</taxon>
        <taxon>Schizotheciaceae</taxon>
        <taxon>Echria</taxon>
    </lineage>
</organism>
<dbReference type="InterPro" id="IPR001667">
    <property type="entry name" value="DDH_dom"/>
</dbReference>
<protein>
    <submittedName>
        <fullName evidence="6">Exopolyphosphatase</fullName>
    </submittedName>
</protein>
<evidence type="ECO:0000256" key="1">
    <source>
        <dbReference type="ARBA" id="ARBA00001936"/>
    </source>
</evidence>
<dbReference type="Pfam" id="PF01368">
    <property type="entry name" value="DHH"/>
    <property type="match status" value="1"/>
</dbReference>
<gene>
    <name evidence="6" type="ORF">QBC47DRAFT_68897</name>
</gene>
<evidence type="ECO:0000313" key="7">
    <source>
        <dbReference type="Proteomes" id="UP001239445"/>
    </source>
</evidence>
<dbReference type="GO" id="GO:0004309">
    <property type="term" value="F:exopolyphosphatase activity"/>
    <property type="evidence" value="ECO:0007669"/>
    <property type="project" value="TreeGrafter"/>
</dbReference>
<keyword evidence="4" id="KW-0464">Manganese</keyword>
<dbReference type="EMBL" id="MU839840">
    <property type="protein sequence ID" value="KAK1752255.1"/>
    <property type="molecule type" value="Genomic_DNA"/>
</dbReference>
<keyword evidence="2" id="KW-0479">Metal-binding</keyword>
<dbReference type="GO" id="GO:0005737">
    <property type="term" value="C:cytoplasm"/>
    <property type="evidence" value="ECO:0007669"/>
    <property type="project" value="InterPro"/>
</dbReference>
<dbReference type="InterPro" id="IPR038222">
    <property type="entry name" value="DHHA2_dom_sf"/>
</dbReference>
<name>A0AAJ0B5V8_9PEZI</name>
<keyword evidence="7" id="KW-1185">Reference proteome</keyword>
<keyword evidence="3" id="KW-0378">Hydrolase</keyword>
<dbReference type="Pfam" id="PF02833">
    <property type="entry name" value="DHHA2"/>
    <property type="match status" value="1"/>
</dbReference>
<dbReference type="PANTHER" id="PTHR12112">
    <property type="entry name" value="BNIP - RELATED"/>
    <property type="match status" value="1"/>
</dbReference>
<evidence type="ECO:0000259" key="5">
    <source>
        <dbReference type="SMART" id="SM01131"/>
    </source>
</evidence>
<proteinExistence type="predicted"/>
<dbReference type="InterPro" id="IPR038763">
    <property type="entry name" value="DHH_sf"/>
</dbReference>
<evidence type="ECO:0000256" key="3">
    <source>
        <dbReference type="ARBA" id="ARBA00022801"/>
    </source>
</evidence>
<dbReference type="PANTHER" id="PTHR12112:SF39">
    <property type="entry name" value="EG:152A3.5 PROTEIN (FBGN0003116_PN PROTEIN)"/>
    <property type="match status" value="1"/>
</dbReference>
<comment type="caution">
    <text evidence="6">The sequence shown here is derived from an EMBL/GenBank/DDBJ whole genome shotgun (WGS) entry which is preliminary data.</text>
</comment>
<dbReference type="InterPro" id="IPR004097">
    <property type="entry name" value="DHHA2"/>
</dbReference>
<dbReference type="SUPFAM" id="SSF64182">
    <property type="entry name" value="DHH phosphoesterases"/>
    <property type="match status" value="1"/>
</dbReference>
<reference evidence="6" key="1">
    <citation type="submission" date="2023-06" db="EMBL/GenBank/DDBJ databases">
        <title>Genome-scale phylogeny and comparative genomics of the fungal order Sordariales.</title>
        <authorList>
            <consortium name="Lawrence Berkeley National Laboratory"/>
            <person name="Hensen N."/>
            <person name="Bonometti L."/>
            <person name="Westerberg I."/>
            <person name="Brannstrom I.O."/>
            <person name="Guillou S."/>
            <person name="Cros-Aarteil S."/>
            <person name="Calhoun S."/>
            <person name="Haridas S."/>
            <person name="Kuo A."/>
            <person name="Mondo S."/>
            <person name="Pangilinan J."/>
            <person name="Riley R."/>
            <person name="Labutti K."/>
            <person name="Andreopoulos B."/>
            <person name="Lipzen A."/>
            <person name="Chen C."/>
            <person name="Yanf M."/>
            <person name="Daum C."/>
            <person name="Ng V."/>
            <person name="Clum A."/>
            <person name="Steindorff A."/>
            <person name="Ohm R."/>
            <person name="Martin F."/>
            <person name="Silar P."/>
            <person name="Natvig D."/>
            <person name="Lalanne C."/>
            <person name="Gautier V."/>
            <person name="Ament-Velasquez S.L."/>
            <person name="Kruys A."/>
            <person name="Hutchinson M.I."/>
            <person name="Powell A.J."/>
            <person name="Barry K."/>
            <person name="Miller A.N."/>
            <person name="Grigoriev I.V."/>
            <person name="Debuchy R."/>
            <person name="Gladieux P."/>
            <person name="Thoren M.H."/>
            <person name="Johannesson H."/>
        </authorList>
    </citation>
    <scope>NUCLEOTIDE SEQUENCE</scope>
    <source>
        <strain evidence="6">PSN4</strain>
    </source>
</reference>
<dbReference type="GO" id="GO:0046872">
    <property type="term" value="F:metal ion binding"/>
    <property type="evidence" value="ECO:0007669"/>
    <property type="project" value="UniProtKB-KW"/>
</dbReference>
<accession>A0AAJ0B5V8</accession>
<evidence type="ECO:0000256" key="4">
    <source>
        <dbReference type="ARBA" id="ARBA00023211"/>
    </source>
</evidence>
<dbReference type="SMART" id="SM01131">
    <property type="entry name" value="DHHA2"/>
    <property type="match status" value="1"/>
</dbReference>
<sequence length="416" mass="45979">MASARASLKSFMATARKALAAPPSQRQTPLNFVIGNESADLDSLCSAVLLAYFRTHTPPHTLHIPLSNLPRADLALRPELNAVLSPAGLQPDDLLTLTDLPQDNLRPDQTRWFLVDHNSPTGLVARQFNPVSNNLILGCIDHHDDEGAVPESASGPRVIEKTGSCSTLVASYFRPAWDDDKTLQPDPSVDASLARLALGPILIDTTNLTDKGKTTPLDIETVEYLESTKLMAPFISVSSTEEESNYYSRDSFFRDISRLKEDISSLSLRDILRKDYKRWDDGGLALGTSSIVRDMSYVVTEHAGGGKDAFLDAAKSWAHEQGLDIMSVMTASSTPDGRFSRELLIWAFGTRAVDVVRQFAQRNGEKLGLERWGDGALDLDGREGEWRACWTQKKLEHSRKQIAPMLREAMRDSSKL</sequence>
<evidence type="ECO:0000313" key="6">
    <source>
        <dbReference type="EMBL" id="KAK1752255.1"/>
    </source>
</evidence>